<evidence type="ECO:0000256" key="1">
    <source>
        <dbReference type="SAM" id="SignalP"/>
    </source>
</evidence>
<reference evidence="2 3" key="1">
    <citation type="submission" date="2024-01" db="EMBL/GenBank/DDBJ databases">
        <title>Complete genome of Cladobotryum mycophilum ATHUM6906.</title>
        <authorList>
            <person name="Christinaki A.C."/>
            <person name="Myridakis A.I."/>
            <person name="Kouvelis V.N."/>
        </authorList>
    </citation>
    <scope>NUCLEOTIDE SEQUENCE [LARGE SCALE GENOMIC DNA]</scope>
    <source>
        <strain evidence="2 3">ATHUM6906</strain>
    </source>
</reference>
<comment type="caution">
    <text evidence="2">The sequence shown here is derived from an EMBL/GenBank/DDBJ whole genome shotgun (WGS) entry which is preliminary data.</text>
</comment>
<gene>
    <name evidence="2" type="ORF">PT974_10765</name>
</gene>
<evidence type="ECO:0000313" key="3">
    <source>
        <dbReference type="Proteomes" id="UP001338125"/>
    </source>
</evidence>
<proteinExistence type="predicted"/>
<name>A0ABR0SAT2_9HYPO</name>
<dbReference type="Proteomes" id="UP001338125">
    <property type="component" value="Unassembled WGS sequence"/>
</dbReference>
<keyword evidence="1" id="KW-0732">Signal</keyword>
<protein>
    <submittedName>
        <fullName evidence="2">Uncharacterized protein</fullName>
    </submittedName>
</protein>
<feature type="signal peptide" evidence="1">
    <location>
        <begin position="1"/>
        <end position="21"/>
    </location>
</feature>
<feature type="chain" id="PRO_5045397426" evidence="1">
    <location>
        <begin position="22"/>
        <end position="171"/>
    </location>
</feature>
<dbReference type="EMBL" id="JAVFKD010000015">
    <property type="protein sequence ID" value="KAK5989259.1"/>
    <property type="molecule type" value="Genomic_DNA"/>
</dbReference>
<accession>A0ABR0SAT2</accession>
<keyword evidence="3" id="KW-1185">Reference proteome</keyword>
<organism evidence="2 3">
    <name type="scientific">Cladobotryum mycophilum</name>
    <dbReference type="NCBI Taxonomy" id="491253"/>
    <lineage>
        <taxon>Eukaryota</taxon>
        <taxon>Fungi</taxon>
        <taxon>Dikarya</taxon>
        <taxon>Ascomycota</taxon>
        <taxon>Pezizomycotina</taxon>
        <taxon>Sordariomycetes</taxon>
        <taxon>Hypocreomycetidae</taxon>
        <taxon>Hypocreales</taxon>
        <taxon>Hypocreaceae</taxon>
        <taxon>Cladobotryum</taxon>
    </lineage>
</organism>
<evidence type="ECO:0000313" key="2">
    <source>
        <dbReference type="EMBL" id="KAK5989259.1"/>
    </source>
</evidence>
<sequence length="171" mass="19638">MLIKPFAFLAIALTAFSTVKAASVGEQICDDTFYMRNVLGNLQIGFLVVQNGTGDTLAPHIIRGISEATQRAHKEAEKLRGFPPQKGDPIAYDCYKRYRITTEDILLSATYKANWFQETKPSMKAAFESWKVAELELDQQMVRLLAYTYGYLMQFDTEYLNRYFNETIRSY</sequence>